<reference evidence="2 3" key="1">
    <citation type="submission" date="2020-08" db="EMBL/GenBank/DDBJ databases">
        <title>Genomic Encyclopedia of Type Strains, Phase IV (KMG-IV): sequencing the most valuable type-strain genomes for metagenomic binning, comparative biology and taxonomic classification.</title>
        <authorList>
            <person name="Goeker M."/>
        </authorList>
    </citation>
    <scope>NUCLEOTIDE SEQUENCE [LARGE SCALE GENOMIC DNA]</scope>
    <source>
        <strain evidence="2 3">DSM 13481</strain>
    </source>
</reference>
<keyword evidence="3" id="KW-1185">Reference proteome</keyword>
<accession>A0A841GLQ5</accession>
<protein>
    <submittedName>
        <fullName evidence="2">Uncharacterized protein</fullName>
    </submittedName>
</protein>
<comment type="caution">
    <text evidence="2">The sequence shown here is derived from an EMBL/GenBank/DDBJ whole genome shotgun (WGS) entry which is preliminary data.</text>
</comment>
<dbReference type="EMBL" id="JACHEX010000003">
    <property type="protein sequence ID" value="MBB6062935.1"/>
    <property type="molecule type" value="Genomic_DNA"/>
</dbReference>
<organism evidence="2 3">
    <name type="scientific">Thermosipho japonicus</name>
    <dbReference type="NCBI Taxonomy" id="90323"/>
    <lineage>
        <taxon>Bacteria</taxon>
        <taxon>Thermotogati</taxon>
        <taxon>Thermotogota</taxon>
        <taxon>Thermotogae</taxon>
        <taxon>Thermotogales</taxon>
        <taxon>Fervidobacteriaceae</taxon>
        <taxon>Thermosipho</taxon>
    </lineage>
</organism>
<gene>
    <name evidence="2" type="ORF">HNP65_001387</name>
</gene>
<sequence length="101" mass="11915">MNEEKYKEIISIVKIETMYKPGDLLEDRIIKNIKRQRFFSKLKKSSIFLIIVAGVVTISFFTFDIKKPQNQLYTYEQQQSQDYVVKDFELILNISLVSDGL</sequence>
<keyword evidence="1" id="KW-0812">Transmembrane</keyword>
<evidence type="ECO:0000313" key="2">
    <source>
        <dbReference type="EMBL" id="MBB6062935.1"/>
    </source>
</evidence>
<feature type="transmembrane region" description="Helical" evidence="1">
    <location>
        <begin position="45"/>
        <end position="63"/>
    </location>
</feature>
<name>A0A841GLQ5_9BACT</name>
<keyword evidence="1" id="KW-1133">Transmembrane helix</keyword>
<keyword evidence="1" id="KW-0472">Membrane</keyword>
<evidence type="ECO:0000256" key="1">
    <source>
        <dbReference type="SAM" id="Phobius"/>
    </source>
</evidence>
<proteinExistence type="predicted"/>
<dbReference type="Proteomes" id="UP000555828">
    <property type="component" value="Unassembled WGS sequence"/>
</dbReference>
<dbReference type="AlphaFoldDB" id="A0A841GLQ5"/>
<evidence type="ECO:0000313" key="3">
    <source>
        <dbReference type="Proteomes" id="UP000555828"/>
    </source>
</evidence>
<dbReference type="RefSeq" id="WP_184619555.1">
    <property type="nucleotide sequence ID" value="NZ_JACHEX010000003.1"/>
</dbReference>